<accession>A0A2M7PQ94</accession>
<keyword evidence="4" id="KW-0067">ATP-binding</keyword>
<dbReference type="PANTHER" id="PTHR42781">
    <property type="entry name" value="SPERMIDINE/PUTRESCINE IMPORT ATP-BINDING PROTEIN POTA"/>
    <property type="match status" value="1"/>
</dbReference>
<evidence type="ECO:0000313" key="8">
    <source>
        <dbReference type="EMBL" id="OIP70927.1"/>
    </source>
</evidence>
<name>A0A1J5GQN0_9BACT</name>
<proteinExistence type="predicted"/>
<dbReference type="InterPro" id="IPR004606">
    <property type="entry name" value="Mop_domain"/>
</dbReference>
<dbReference type="PROSITE" id="PS51866">
    <property type="entry name" value="MOP"/>
    <property type="match status" value="1"/>
</dbReference>
<dbReference type="InterPro" id="IPR027417">
    <property type="entry name" value="P-loop_NTPase"/>
</dbReference>
<reference evidence="8 11" key="1">
    <citation type="journal article" date="2016" name="Environ. Microbiol.">
        <title>Genomic resolution of a cold subsurface aquifer community provides metabolic insights for novel microbes adapted to high CO concentrations.</title>
        <authorList>
            <person name="Probst A.J."/>
            <person name="Castelle C.J."/>
            <person name="Singh A."/>
            <person name="Brown C.T."/>
            <person name="Anantharaman K."/>
            <person name="Sharon I."/>
            <person name="Hug L.A."/>
            <person name="Burstein D."/>
            <person name="Emerson J.B."/>
            <person name="Thomas B.C."/>
            <person name="Banfield J.F."/>
        </authorList>
    </citation>
    <scope>NUCLEOTIDE SEQUENCE [LARGE SCALE GENOMIC DNA]</scope>
    <source>
        <strain evidence="8">CG2_30_33_13</strain>
    </source>
</reference>
<dbReference type="InterPro" id="IPR005116">
    <property type="entry name" value="Transp-assoc_OB_typ1"/>
</dbReference>
<dbReference type="Gene3D" id="2.40.50.100">
    <property type="match status" value="1"/>
</dbReference>
<keyword evidence="1" id="KW-0813">Transport</keyword>
<keyword evidence="2 5" id="KW-0500">Molybdenum</keyword>
<dbReference type="GO" id="GO:0015689">
    <property type="term" value="P:molybdate ion transport"/>
    <property type="evidence" value="ECO:0007669"/>
    <property type="project" value="InterPro"/>
</dbReference>
<feature type="domain" description="Mop" evidence="7">
    <location>
        <begin position="275"/>
        <end position="338"/>
    </location>
</feature>
<dbReference type="EMBL" id="MNYY01000077">
    <property type="protein sequence ID" value="OIP70927.1"/>
    <property type="molecule type" value="Genomic_DNA"/>
</dbReference>
<protein>
    <recommendedName>
        <fullName evidence="14">ABC transporter domain-containing protein</fullName>
    </recommendedName>
</protein>
<sequence>MDTSILKVKNLKKIYNNKTVLDIDYLGFQESKIYAIVGPNGSGKTTLLNILNLLVKPDKGQIFFRDQEIINNSNSKILEIRREMTLVDQDPFLFQSTVYNNVAYGLKVRSVSSLVQQNRIKNALDMVGLSGFENRKVNQLSGGEAQRVVIARALVIEPEILFLDEPTTSIDQRHLDIVERIIKKIKEKIKTTVIFSTHNLSQAYRLADEVISILDGKIIKKVPENLFRGEIKEEDGLKWFKVAENIKFALVSEKIGPVYISIDPTDIILSYEPFQSSARNSFLGKIVKIMEQNHLVKLEVDVGIPLVTIITRESFQQMNLNLGSKVYLTFKASVVKIY</sequence>
<evidence type="ECO:0000313" key="9">
    <source>
        <dbReference type="EMBL" id="PIY32356.1"/>
    </source>
</evidence>
<dbReference type="AlphaFoldDB" id="A0A1J5GQN0"/>
<dbReference type="RefSeq" id="WP_406607685.1">
    <property type="nucleotide sequence ID" value="NZ_PFKO01000230.1"/>
</dbReference>
<dbReference type="SMART" id="SM00382">
    <property type="entry name" value="AAA"/>
    <property type="match status" value="1"/>
</dbReference>
<accession>A0A2M8CA44</accession>
<evidence type="ECO:0000259" key="7">
    <source>
        <dbReference type="PROSITE" id="PS51866"/>
    </source>
</evidence>
<dbReference type="SUPFAM" id="SSF50331">
    <property type="entry name" value="MOP-like"/>
    <property type="match status" value="1"/>
</dbReference>
<evidence type="ECO:0000313" key="13">
    <source>
        <dbReference type="Proteomes" id="UP000230646"/>
    </source>
</evidence>
<dbReference type="GO" id="GO:0016887">
    <property type="term" value="F:ATP hydrolysis activity"/>
    <property type="evidence" value="ECO:0007669"/>
    <property type="project" value="InterPro"/>
</dbReference>
<dbReference type="InterPro" id="IPR008995">
    <property type="entry name" value="Mo/tungstate-bd_C_term_dom"/>
</dbReference>
<accession>A0A1J5GQN0</accession>
<dbReference type="EMBL" id="PFTV01000169">
    <property type="protein sequence ID" value="PJB55926.1"/>
    <property type="molecule type" value="Genomic_DNA"/>
</dbReference>
<dbReference type="Gene3D" id="3.40.50.300">
    <property type="entry name" value="P-loop containing nucleotide triphosphate hydrolases"/>
    <property type="match status" value="1"/>
</dbReference>
<dbReference type="Proteomes" id="UP000228560">
    <property type="component" value="Unassembled WGS sequence"/>
</dbReference>
<evidence type="ECO:0000256" key="5">
    <source>
        <dbReference type="PROSITE-ProRule" id="PRU01213"/>
    </source>
</evidence>
<feature type="domain" description="ABC transporter" evidence="6">
    <location>
        <begin position="6"/>
        <end position="240"/>
    </location>
</feature>
<dbReference type="PROSITE" id="PS50893">
    <property type="entry name" value="ABC_TRANSPORTER_2"/>
    <property type="match status" value="1"/>
</dbReference>
<evidence type="ECO:0008006" key="14">
    <source>
        <dbReference type="Google" id="ProtNLM"/>
    </source>
</evidence>
<comment type="caution">
    <text evidence="8">The sequence shown here is derived from an EMBL/GenBank/DDBJ whole genome shotgun (WGS) entry which is preliminary data.</text>
</comment>
<reference evidence="12 13" key="2">
    <citation type="submission" date="2017-09" db="EMBL/GenBank/DDBJ databases">
        <title>Depth-based differentiation of microbial function through sediment-hosted aquifers and enrichment of novel symbionts in the deep terrestrial subsurface.</title>
        <authorList>
            <person name="Probst A.J."/>
            <person name="Ladd B."/>
            <person name="Jarett J.K."/>
            <person name="Geller-Mcgrath D.E."/>
            <person name="Sieber C.M."/>
            <person name="Emerson J.B."/>
            <person name="Anantharaman K."/>
            <person name="Thomas B.C."/>
            <person name="Malmstrom R."/>
            <person name="Stieglmeier M."/>
            <person name="Klingl A."/>
            <person name="Woyke T."/>
            <person name="Ryan C.M."/>
            <person name="Banfield J.F."/>
        </authorList>
    </citation>
    <scope>NUCLEOTIDE SEQUENCE [LARGE SCALE GENOMIC DNA]</scope>
    <source>
        <strain evidence="9">CG_4_10_14_3_um_filter_34_13</strain>
        <strain evidence="10">CG_4_9_14_3_um_filter_33_16</strain>
    </source>
</reference>
<evidence type="ECO:0000313" key="10">
    <source>
        <dbReference type="EMBL" id="PJB55926.1"/>
    </source>
</evidence>
<evidence type="ECO:0000259" key="6">
    <source>
        <dbReference type="PROSITE" id="PS50893"/>
    </source>
</evidence>
<dbReference type="InterPro" id="IPR017871">
    <property type="entry name" value="ABC_transporter-like_CS"/>
</dbReference>
<dbReference type="InterPro" id="IPR050093">
    <property type="entry name" value="ABC_SmlMolc_Importer"/>
</dbReference>
<dbReference type="Pfam" id="PF00005">
    <property type="entry name" value="ABC_tran"/>
    <property type="match status" value="1"/>
</dbReference>
<evidence type="ECO:0000256" key="3">
    <source>
        <dbReference type="ARBA" id="ARBA00022741"/>
    </source>
</evidence>
<dbReference type="STRING" id="1805029.AUK42_03905"/>
<keyword evidence="3" id="KW-0547">Nucleotide-binding</keyword>
<dbReference type="PROSITE" id="PS00211">
    <property type="entry name" value="ABC_TRANSPORTER_1"/>
    <property type="match status" value="1"/>
</dbReference>
<dbReference type="Proteomes" id="UP000230646">
    <property type="component" value="Unassembled WGS sequence"/>
</dbReference>
<dbReference type="Pfam" id="PF03459">
    <property type="entry name" value="TOBE"/>
    <property type="match status" value="1"/>
</dbReference>
<gene>
    <name evidence="8" type="ORF">AUK42_03905</name>
    <name evidence="10" type="ORF">CO097_06600</name>
    <name evidence="9" type="ORF">COZ07_05970</name>
</gene>
<dbReference type="InterPro" id="IPR003439">
    <property type="entry name" value="ABC_transporter-like_ATP-bd"/>
</dbReference>
<dbReference type="PANTHER" id="PTHR42781:SF9">
    <property type="entry name" value="AMINO ACID ABC TRANSPORTER, ATP-BINDING PROTEIN-RELATED"/>
    <property type="match status" value="1"/>
</dbReference>
<evidence type="ECO:0000313" key="11">
    <source>
        <dbReference type="Proteomes" id="UP000182763"/>
    </source>
</evidence>
<evidence type="ECO:0000256" key="4">
    <source>
        <dbReference type="ARBA" id="ARBA00022840"/>
    </source>
</evidence>
<dbReference type="SUPFAM" id="SSF52540">
    <property type="entry name" value="P-loop containing nucleoside triphosphate hydrolases"/>
    <property type="match status" value="1"/>
</dbReference>
<dbReference type="GO" id="GO:0005524">
    <property type="term" value="F:ATP binding"/>
    <property type="evidence" value="ECO:0007669"/>
    <property type="project" value="UniProtKB-KW"/>
</dbReference>
<dbReference type="Proteomes" id="UP000182763">
    <property type="component" value="Unassembled WGS sequence"/>
</dbReference>
<organism evidence="8 11">
    <name type="scientific">Candidatus Infernicultor aquiphilus</name>
    <dbReference type="NCBI Taxonomy" id="1805029"/>
    <lineage>
        <taxon>Bacteria</taxon>
        <taxon>Pseudomonadati</taxon>
        <taxon>Atribacterota</taxon>
        <taxon>Candidatus Phoenicimicrobiia</taxon>
        <taxon>Candidatus Pheonicimicrobiales</taxon>
        <taxon>Candidatus Phoenicimicrobiaceae</taxon>
        <taxon>Candidatus Infernicultor</taxon>
    </lineage>
</organism>
<evidence type="ECO:0000256" key="1">
    <source>
        <dbReference type="ARBA" id="ARBA00022448"/>
    </source>
</evidence>
<dbReference type="InterPro" id="IPR003593">
    <property type="entry name" value="AAA+_ATPase"/>
</dbReference>
<evidence type="ECO:0000313" key="12">
    <source>
        <dbReference type="Proteomes" id="UP000228560"/>
    </source>
</evidence>
<evidence type="ECO:0000256" key="2">
    <source>
        <dbReference type="ARBA" id="ARBA00022505"/>
    </source>
</evidence>
<dbReference type="EMBL" id="PFKO01000230">
    <property type="protein sequence ID" value="PIY32356.1"/>
    <property type="molecule type" value="Genomic_DNA"/>
</dbReference>